<evidence type="ECO:0000256" key="1">
    <source>
        <dbReference type="SAM" id="Phobius"/>
    </source>
</evidence>
<accession>A0A4Z0VWL7</accession>
<organism evidence="3 4">
    <name type="scientific">Geotoga petraea</name>
    <dbReference type="NCBI Taxonomy" id="28234"/>
    <lineage>
        <taxon>Bacteria</taxon>
        <taxon>Thermotogati</taxon>
        <taxon>Thermotogota</taxon>
        <taxon>Thermotogae</taxon>
        <taxon>Petrotogales</taxon>
        <taxon>Petrotogaceae</taxon>
        <taxon>Geotoga</taxon>
    </lineage>
</organism>
<evidence type="ECO:0000313" key="3">
    <source>
        <dbReference type="EMBL" id="TGG86983.1"/>
    </source>
</evidence>
<feature type="domain" description="Class II Histidinyl-tRNA synthetase (HisRS)-like catalytic core" evidence="2">
    <location>
        <begin position="202"/>
        <end position="272"/>
    </location>
</feature>
<dbReference type="Gene3D" id="3.30.930.10">
    <property type="entry name" value="Bira Bifunctional Protein, Domain 2"/>
    <property type="match status" value="1"/>
</dbReference>
<comment type="caution">
    <text evidence="3">The sequence shown here is derived from an EMBL/GenBank/DDBJ whole genome shotgun (WGS) entry which is preliminary data.</text>
</comment>
<dbReference type="SUPFAM" id="SSF55681">
    <property type="entry name" value="Class II aaRS and biotin synthetases"/>
    <property type="match status" value="1"/>
</dbReference>
<reference evidence="3 4" key="1">
    <citation type="submission" date="2019-04" db="EMBL/GenBank/DDBJ databases">
        <title>Draft genome sequence data and analysis of a Fermenting Bacterium, Geotoga petraea strain HO-Geo1, isolated from heavy-oil petroleum reservoir in Russia.</title>
        <authorList>
            <person name="Grouzdev D.S."/>
            <person name="Semenova E.M."/>
            <person name="Sokolova D.S."/>
            <person name="Tourova T.P."/>
            <person name="Poltaraus A.B."/>
            <person name="Nazina T.N."/>
        </authorList>
    </citation>
    <scope>NUCLEOTIDE SEQUENCE [LARGE SCALE GENOMIC DNA]</scope>
    <source>
        <strain evidence="3 4">HO-Geo1</strain>
    </source>
</reference>
<dbReference type="AlphaFoldDB" id="A0A4Z0VWL7"/>
<sequence length="283" mass="33525">MMPVAFFYVTGFFLYQFGGVIMEKDIFSRSKKIFNILSVLRNHLISDGFWEFFPDSIVKYNENIESGLKFSDGKDFYLLNPDVTSWIISEQKANIEEKFFYITKENDGVNSKLKLGIEIIGIENPEEIILNLLYDFMNLLGIDNFYIDLSSIKKFEEIIYENKLDKKDFFKALEKRDIEFFDNLKVSDEVKVKIDEIINYRENKTNYEPINEILKKFDKDNIFVDYGTLKYMNYYDDLVFELYTDELGYAIVNGGNYFINNEKSCGMAIDLNLIEEILRRREK</sequence>
<keyword evidence="1" id="KW-0812">Transmembrane</keyword>
<name>A0A4Z0VWL7_9BACT</name>
<keyword evidence="1" id="KW-0472">Membrane</keyword>
<dbReference type="OrthoDB" id="48254at2"/>
<evidence type="ECO:0000259" key="2">
    <source>
        <dbReference type="Pfam" id="PF13393"/>
    </source>
</evidence>
<feature type="transmembrane region" description="Helical" evidence="1">
    <location>
        <begin position="6"/>
        <end position="22"/>
    </location>
</feature>
<keyword evidence="1" id="KW-1133">Transmembrane helix</keyword>
<dbReference type="Pfam" id="PF13393">
    <property type="entry name" value="tRNA-synt_His"/>
    <property type="match status" value="1"/>
</dbReference>
<proteinExistence type="predicted"/>
<dbReference type="EMBL" id="SRME01000006">
    <property type="protein sequence ID" value="TGG86983.1"/>
    <property type="molecule type" value="Genomic_DNA"/>
</dbReference>
<evidence type="ECO:0000313" key="4">
    <source>
        <dbReference type="Proteomes" id="UP000297288"/>
    </source>
</evidence>
<gene>
    <name evidence="3" type="ORF">E4650_08985</name>
</gene>
<protein>
    <recommendedName>
        <fullName evidence="2">Class II Histidinyl-tRNA synthetase (HisRS)-like catalytic core domain-containing protein</fullName>
    </recommendedName>
</protein>
<dbReference type="Proteomes" id="UP000297288">
    <property type="component" value="Unassembled WGS sequence"/>
</dbReference>
<dbReference type="InterPro" id="IPR045864">
    <property type="entry name" value="aa-tRNA-synth_II/BPL/LPL"/>
</dbReference>
<dbReference type="InterPro" id="IPR041715">
    <property type="entry name" value="HisRS-like_core"/>
</dbReference>